<dbReference type="EMBL" id="JMIW01000005">
    <property type="protein sequence ID" value="KEO89428.1"/>
    <property type="molecule type" value="Genomic_DNA"/>
</dbReference>
<organism evidence="2 3">
    <name type="scientific">Erythrobacter longus</name>
    <dbReference type="NCBI Taxonomy" id="1044"/>
    <lineage>
        <taxon>Bacteria</taxon>
        <taxon>Pseudomonadati</taxon>
        <taxon>Pseudomonadota</taxon>
        <taxon>Alphaproteobacteria</taxon>
        <taxon>Sphingomonadales</taxon>
        <taxon>Erythrobacteraceae</taxon>
        <taxon>Erythrobacter/Porphyrobacter group</taxon>
        <taxon>Erythrobacter</taxon>
    </lineage>
</organism>
<protein>
    <submittedName>
        <fullName evidence="2">Uncharacterized protein</fullName>
    </submittedName>
</protein>
<comment type="caution">
    <text evidence="2">The sequence shown here is derived from an EMBL/GenBank/DDBJ whole genome shotgun (WGS) entry which is preliminary data.</text>
</comment>
<dbReference type="OrthoDB" id="7433080at2"/>
<dbReference type="RefSeq" id="WP_034960573.1">
    <property type="nucleotide sequence ID" value="NZ_JMIW01000005.1"/>
</dbReference>
<keyword evidence="1" id="KW-1133">Transmembrane helix</keyword>
<accession>A0A074MC52</accession>
<evidence type="ECO:0000313" key="3">
    <source>
        <dbReference type="Proteomes" id="UP000027647"/>
    </source>
</evidence>
<reference evidence="2 3" key="1">
    <citation type="submission" date="2014-04" db="EMBL/GenBank/DDBJ databases">
        <title>A comprehensive comparison of genomes of Erythrobacter spp. strains.</title>
        <authorList>
            <person name="Zheng Q."/>
        </authorList>
    </citation>
    <scope>NUCLEOTIDE SEQUENCE [LARGE SCALE GENOMIC DNA]</scope>
    <source>
        <strain evidence="2 3">DSM 6997</strain>
    </source>
</reference>
<gene>
    <name evidence="2" type="ORF">EH31_12335</name>
</gene>
<sequence length="65" mass="7007">MDLLKAMGLSSLLTLCIALVIGSQGTSGGALAIYAITFDGFRFFWSWPVFLCGSGFGWGIMLLQR</sequence>
<dbReference type="AlphaFoldDB" id="A0A074MC52"/>
<evidence type="ECO:0000313" key="2">
    <source>
        <dbReference type="EMBL" id="KEO89428.1"/>
    </source>
</evidence>
<feature type="transmembrane region" description="Helical" evidence="1">
    <location>
        <begin position="42"/>
        <end position="63"/>
    </location>
</feature>
<keyword evidence="3" id="KW-1185">Reference proteome</keyword>
<evidence type="ECO:0000256" key="1">
    <source>
        <dbReference type="SAM" id="Phobius"/>
    </source>
</evidence>
<name>A0A074MC52_ERYLO</name>
<dbReference type="Proteomes" id="UP000027647">
    <property type="component" value="Unassembled WGS sequence"/>
</dbReference>
<keyword evidence="1" id="KW-0472">Membrane</keyword>
<dbReference type="eggNOG" id="ENOG50312KT">
    <property type="taxonomic scope" value="Bacteria"/>
</dbReference>
<keyword evidence="1" id="KW-0812">Transmembrane</keyword>
<proteinExistence type="predicted"/>